<keyword evidence="2" id="KW-1003">Cell membrane</keyword>
<evidence type="ECO:0000256" key="3">
    <source>
        <dbReference type="ARBA" id="ARBA00022692"/>
    </source>
</evidence>
<dbReference type="EMBL" id="NOIH01000008">
    <property type="protein sequence ID" value="OYD54214.1"/>
    <property type="molecule type" value="Genomic_DNA"/>
</dbReference>
<organism evidence="7 8">
    <name type="scientific">Thauera propionica</name>
    <dbReference type="NCBI Taxonomy" id="2019431"/>
    <lineage>
        <taxon>Bacteria</taxon>
        <taxon>Pseudomonadati</taxon>
        <taxon>Pseudomonadota</taxon>
        <taxon>Betaproteobacteria</taxon>
        <taxon>Rhodocyclales</taxon>
        <taxon>Zoogloeaceae</taxon>
        <taxon>Thauera</taxon>
    </lineage>
</organism>
<reference evidence="7 8" key="1">
    <citation type="submission" date="2017-07" db="EMBL/GenBank/DDBJ databases">
        <title>Thauera sp. KNDSS-Mac4 genome sequence and assembly.</title>
        <authorList>
            <person name="Mayilraj S."/>
        </authorList>
    </citation>
    <scope>NUCLEOTIDE SEQUENCE [LARGE SCALE GENOMIC DNA]</scope>
    <source>
        <strain evidence="7 8">KNDSS-Mac4</strain>
    </source>
</reference>
<proteinExistence type="predicted"/>
<keyword evidence="5 6" id="KW-0472">Membrane</keyword>
<dbReference type="GO" id="GO:0005886">
    <property type="term" value="C:plasma membrane"/>
    <property type="evidence" value="ECO:0007669"/>
    <property type="project" value="UniProtKB-SubCell"/>
</dbReference>
<evidence type="ECO:0000313" key="7">
    <source>
        <dbReference type="EMBL" id="OYD54214.1"/>
    </source>
</evidence>
<protein>
    <recommendedName>
        <fullName evidence="9">TIGR00374 family protein</fullName>
    </recommendedName>
</protein>
<evidence type="ECO:0000256" key="4">
    <source>
        <dbReference type="ARBA" id="ARBA00022989"/>
    </source>
</evidence>
<gene>
    <name evidence="7" type="ORF">CGK74_08415</name>
</gene>
<dbReference type="RefSeq" id="WP_094268056.1">
    <property type="nucleotide sequence ID" value="NZ_JAQVFK010000076.1"/>
</dbReference>
<dbReference type="Proteomes" id="UP000215181">
    <property type="component" value="Unassembled WGS sequence"/>
</dbReference>
<dbReference type="PANTHER" id="PTHR40277:SF1">
    <property type="entry name" value="BLL5419 PROTEIN"/>
    <property type="match status" value="1"/>
</dbReference>
<dbReference type="InterPro" id="IPR022791">
    <property type="entry name" value="L-PG_synthase/AglD"/>
</dbReference>
<feature type="transmembrane region" description="Helical" evidence="6">
    <location>
        <begin position="134"/>
        <end position="158"/>
    </location>
</feature>
<feature type="transmembrane region" description="Helical" evidence="6">
    <location>
        <begin position="274"/>
        <end position="299"/>
    </location>
</feature>
<comment type="subcellular location">
    <subcellularLocation>
        <location evidence="1">Cell membrane</location>
        <topology evidence="1">Multi-pass membrane protein</topology>
    </subcellularLocation>
</comment>
<keyword evidence="4 6" id="KW-1133">Transmembrane helix</keyword>
<dbReference type="PANTHER" id="PTHR40277">
    <property type="entry name" value="BLL5419 PROTEIN"/>
    <property type="match status" value="1"/>
</dbReference>
<evidence type="ECO:0000256" key="2">
    <source>
        <dbReference type="ARBA" id="ARBA00022475"/>
    </source>
</evidence>
<accession>A0A235EYX0</accession>
<dbReference type="OrthoDB" id="9126302at2"/>
<feature type="transmembrane region" description="Helical" evidence="6">
    <location>
        <begin position="215"/>
        <end position="236"/>
    </location>
</feature>
<dbReference type="Pfam" id="PF03706">
    <property type="entry name" value="LPG_synthase_TM"/>
    <property type="match status" value="1"/>
</dbReference>
<evidence type="ECO:0008006" key="9">
    <source>
        <dbReference type="Google" id="ProtNLM"/>
    </source>
</evidence>
<keyword evidence="8" id="KW-1185">Reference proteome</keyword>
<evidence type="ECO:0000256" key="5">
    <source>
        <dbReference type="ARBA" id="ARBA00023136"/>
    </source>
</evidence>
<feature type="transmembrane region" description="Helical" evidence="6">
    <location>
        <begin position="170"/>
        <end position="188"/>
    </location>
</feature>
<sequence>MATSRRLAARLLPALGSLILLAAVFAWLDRDALRAALVAPSPGWLAAALLLGVPQMALSAWRWQLTAHRLDAPLPFGRALAEYYLGSFLNQVLPGGVLGDASRAWRHARTQATDSPGPRAAWLAVVLERASGQFALLLIALTTLLFSPVIGQILGRAFAGIDQDSSAASLPVRLALIGAALVLLLFVLRRSGLLRHLANAGQRALLAHDALWRQLLASLAITASYIAVYFCCARMLGINTPATTLLALIPWVLLAMALPLSMAGWGLREGAAALLWAAAGLDVAQGVAISISYGLVVLLSTLPGAWVLARRTP</sequence>
<evidence type="ECO:0000313" key="8">
    <source>
        <dbReference type="Proteomes" id="UP000215181"/>
    </source>
</evidence>
<dbReference type="AlphaFoldDB" id="A0A235EYX0"/>
<feature type="transmembrane region" description="Helical" evidence="6">
    <location>
        <begin position="248"/>
        <end position="267"/>
    </location>
</feature>
<name>A0A235EYX0_9RHOO</name>
<evidence type="ECO:0000256" key="6">
    <source>
        <dbReference type="SAM" id="Phobius"/>
    </source>
</evidence>
<evidence type="ECO:0000256" key="1">
    <source>
        <dbReference type="ARBA" id="ARBA00004651"/>
    </source>
</evidence>
<keyword evidence="3 6" id="KW-0812">Transmembrane</keyword>
<comment type="caution">
    <text evidence="7">The sequence shown here is derived from an EMBL/GenBank/DDBJ whole genome shotgun (WGS) entry which is preliminary data.</text>
</comment>